<dbReference type="AlphaFoldDB" id="K6ZW70"/>
<gene>
    <name evidence="1" type="ORF">GPLA_3609</name>
</gene>
<reference evidence="2" key="1">
    <citation type="journal article" date="2014" name="Environ. Microbiol.">
        <title>Comparative genomics of the marine bacterial genus Glaciecola reveals the high degree of genomic diversity and genomic characteristic for cold adaptation.</title>
        <authorList>
            <person name="Qin Q.L."/>
            <person name="Xie B.B."/>
            <person name="Yu Y."/>
            <person name="Shu Y.L."/>
            <person name="Rong J.C."/>
            <person name="Zhang Y.J."/>
            <person name="Zhao D.L."/>
            <person name="Chen X.L."/>
            <person name="Zhang X.Y."/>
            <person name="Chen B."/>
            <person name="Zhou B.C."/>
            <person name="Zhang Y.Z."/>
        </authorList>
    </citation>
    <scope>NUCLEOTIDE SEQUENCE [LARGE SCALE GENOMIC DNA]</scope>
    <source>
        <strain evidence="2">LMG 21857</strain>
    </source>
</reference>
<keyword evidence="2" id="KW-1185">Reference proteome</keyword>
<dbReference type="EMBL" id="BAER01000112">
    <property type="protein sequence ID" value="GAC34497.1"/>
    <property type="molecule type" value="Genomic_DNA"/>
</dbReference>
<proteinExistence type="predicted"/>
<sequence>MVMKKFFWLAMALIAIVALISHFVHSPDSIPDVNWESAVSPGDLSAAHAFMETDCLGCHTPATGVTRDNCVVCHANDTHILQRQPTAFHADVAECASCHKEHKGKLASISQMDHEALVNVGLNMLPDPNVPFDEGTATLAFLESLLANSRKPDPIFVHPDVMPKEALLSCPACHSNDDRHFGLFGKDCVQCHSTRQWTLPEFIHPSNQSLDCNQCHEAPPSHYMQHFKMISAQVAGELNAKVEECYACHQSTSWNDIKRAGWYKHH</sequence>
<organism evidence="1 2">
    <name type="scientific">Paraglaciecola polaris LMG 21857</name>
    <dbReference type="NCBI Taxonomy" id="1129793"/>
    <lineage>
        <taxon>Bacteria</taxon>
        <taxon>Pseudomonadati</taxon>
        <taxon>Pseudomonadota</taxon>
        <taxon>Gammaproteobacteria</taxon>
        <taxon>Alteromonadales</taxon>
        <taxon>Alteromonadaceae</taxon>
        <taxon>Paraglaciecola</taxon>
    </lineage>
</organism>
<dbReference type="InterPro" id="IPR036280">
    <property type="entry name" value="Multihaem_cyt_sf"/>
</dbReference>
<dbReference type="STRING" id="1129793.GPLA_3609"/>
<dbReference type="SUPFAM" id="SSF48695">
    <property type="entry name" value="Multiheme cytochromes"/>
    <property type="match status" value="1"/>
</dbReference>
<protein>
    <submittedName>
        <fullName evidence="1">Uncharacterized protein</fullName>
    </submittedName>
</protein>
<name>K6ZW70_9ALTE</name>
<dbReference type="Proteomes" id="UP000006322">
    <property type="component" value="Unassembled WGS sequence"/>
</dbReference>
<dbReference type="Gene3D" id="3.90.10.10">
    <property type="entry name" value="Cytochrome C3"/>
    <property type="match status" value="2"/>
</dbReference>
<comment type="caution">
    <text evidence="1">The sequence shown here is derived from an EMBL/GenBank/DDBJ whole genome shotgun (WGS) entry which is preliminary data.</text>
</comment>
<evidence type="ECO:0000313" key="1">
    <source>
        <dbReference type="EMBL" id="GAC34497.1"/>
    </source>
</evidence>
<evidence type="ECO:0000313" key="2">
    <source>
        <dbReference type="Proteomes" id="UP000006322"/>
    </source>
</evidence>
<accession>K6ZW70</accession>